<evidence type="ECO:0000313" key="1">
    <source>
        <dbReference type="EMBL" id="PBK87916.1"/>
    </source>
</evidence>
<accession>A0A2H3DKE0</accession>
<dbReference type="Proteomes" id="UP000217790">
    <property type="component" value="Unassembled WGS sequence"/>
</dbReference>
<name>A0A2H3DKE0_ARMGA</name>
<keyword evidence="2" id="KW-1185">Reference proteome</keyword>
<dbReference type="AlphaFoldDB" id="A0A2H3DKE0"/>
<organism evidence="1 2">
    <name type="scientific">Armillaria gallica</name>
    <name type="common">Bulbous honey fungus</name>
    <name type="synonym">Armillaria bulbosa</name>
    <dbReference type="NCBI Taxonomy" id="47427"/>
    <lineage>
        <taxon>Eukaryota</taxon>
        <taxon>Fungi</taxon>
        <taxon>Dikarya</taxon>
        <taxon>Basidiomycota</taxon>
        <taxon>Agaricomycotina</taxon>
        <taxon>Agaricomycetes</taxon>
        <taxon>Agaricomycetidae</taxon>
        <taxon>Agaricales</taxon>
        <taxon>Marasmiineae</taxon>
        <taxon>Physalacriaceae</taxon>
        <taxon>Armillaria</taxon>
    </lineage>
</organism>
<protein>
    <submittedName>
        <fullName evidence="1">Uncharacterized protein</fullName>
    </submittedName>
</protein>
<reference evidence="2" key="1">
    <citation type="journal article" date="2017" name="Nat. Ecol. Evol.">
        <title>Genome expansion and lineage-specific genetic innovations in the forest pathogenic fungi Armillaria.</title>
        <authorList>
            <person name="Sipos G."/>
            <person name="Prasanna A.N."/>
            <person name="Walter M.C."/>
            <person name="O'Connor E."/>
            <person name="Balint B."/>
            <person name="Krizsan K."/>
            <person name="Kiss B."/>
            <person name="Hess J."/>
            <person name="Varga T."/>
            <person name="Slot J."/>
            <person name="Riley R."/>
            <person name="Boka B."/>
            <person name="Rigling D."/>
            <person name="Barry K."/>
            <person name="Lee J."/>
            <person name="Mihaltcheva S."/>
            <person name="LaButti K."/>
            <person name="Lipzen A."/>
            <person name="Waldron R."/>
            <person name="Moloney N.M."/>
            <person name="Sperisen C."/>
            <person name="Kredics L."/>
            <person name="Vagvoelgyi C."/>
            <person name="Patrignani A."/>
            <person name="Fitzpatrick D."/>
            <person name="Nagy I."/>
            <person name="Doyle S."/>
            <person name="Anderson J.B."/>
            <person name="Grigoriev I.V."/>
            <person name="Gueldener U."/>
            <person name="Muensterkoetter M."/>
            <person name="Nagy L.G."/>
        </authorList>
    </citation>
    <scope>NUCLEOTIDE SEQUENCE [LARGE SCALE GENOMIC DNA]</scope>
    <source>
        <strain evidence="2">Ar21-2</strain>
    </source>
</reference>
<gene>
    <name evidence="1" type="ORF">ARMGADRAFT_1034517</name>
</gene>
<dbReference type="EMBL" id="KZ293676">
    <property type="protein sequence ID" value="PBK87916.1"/>
    <property type="molecule type" value="Genomic_DNA"/>
</dbReference>
<proteinExistence type="predicted"/>
<dbReference type="InParanoid" id="A0A2H3DKE0"/>
<sequence length="799" mass="90142">MWRHKTVMEKPNRKQCILQTPNPTVIGNLLWDEAMLTDSRIALNQPVGYELWLFLVCGAMRAVEIQRRAESFAVIAVVNVVGGKIVDFYKQYGSIRTEWLCVIVFCSSWAKSQIIGVHAAFPMQRASCIANVLPTFSHIALIAFILEFSVRTYREPMTAPPAQQLSISACHIMLYNGSLRYLGTSLVTVGIPVEKSTSTLKALVRIDNRLKLLSLLQNWLRPNNNGEMISTVWDTLQLQHHFLSSGPSWSSLAKYHPLAGYTHLLTFLGVYTRSRDEKFWMAISLVPYPTTFLKLSATTPSGCDKNYYLGQDRLPGDNACFWDQSLKGDGGDSTIHIVEMLISTIDRTCGFFDIPISSQRFINWSEKRWKRICVYFVPSAHSSTRNRWWVKHGTLMQPRHGDCLRWTRTQSLLNITRYFLTILVSASVLSSQPLRNSNQFVLCFVALRTTAGVGGLISYQFGWAGVLGIQSNTVKFGRFGKIEISHTTKWSSLPLPKVDSNFTDSEKCEQLLLTFGAASSLSDGDRSPMMTPLQYSTNIQLEPLNLEALATSDVKRRENQNEMQGIEDYFTNEFQQSHLAKPQHERVLVNINTQYCWSSSTGGNKKSNSFRPNLSSMLWNKAQWQDLRVHCLFGSNCNATRTVIFIDTWGLVRDAYWTSKLWTVDIRILKDYTTAEPDFANMQNVSSQGSVASSMETTDLKATARHSLLGTQVIFDIISIPPVISASHDLTGVLLLLLAFVYQLVDNFHIYLERPAGQRVPLSGKLDNLPLGKNMGDEGDILAMIVIPWWCKEQEDATA</sequence>
<evidence type="ECO:0000313" key="2">
    <source>
        <dbReference type="Proteomes" id="UP000217790"/>
    </source>
</evidence>